<dbReference type="RefSeq" id="WP_298090174.1">
    <property type="nucleotide sequence ID" value="NZ_JBBMEI010000040.1"/>
</dbReference>
<evidence type="ECO:0000259" key="2">
    <source>
        <dbReference type="SMART" id="SM00062"/>
    </source>
</evidence>
<gene>
    <name evidence="3" type="ORF">WMO75_12510</name>
</gene>
<organism evidence="3 4">
    <name type="scientific">Blautia intestinihominis</name>
    <dbReference type="NCBI Taxonomy" id="3133152"/>
    <lineage>
        <taxon>Bacteria</taxon>
        <taxon>Bacillati</taxon>
        <taxon>Bacillota</taxon>
        <taxon>Clostridia</taxon>
        <taxon>Lachnospirales</taxon>
        <taxon>Lachnospiraceae</taxon>
        <taxon>Blautia</taxon>
    </lineage>
</organism>
<keyword evidence="1" id="KW-0732">Signal</keyword>
<protein>
    <submittedName>
        <fullName evidence="3">Transporter substrate-binding domain-containing protein</fullName>
    </submittedName>
</protein>
<dbReference type="Proteomes" id="UP001446032">
    <property type="component" value="Unassembled WGS sequence"/>
</dbReference>
<dbReference type="PANTHER" id="PTHR35936">
    <property type="entry name" value="MEMBRANE-BOUND LYTIC MUREIN TRANSGLYCOSYLASE F"/>
    <property type="match status" value="1"/>
</dbReference>
<feature type="domain" description="Solute-binding protein family 3/N-terminal" evidence="2">
    <location>
        <begin position="42"/>
        <end position="264"/>
    </location>
</feature>
<dbReference type="EMBL" id="JBBMEI010000040">
    <property type="protein sequence ID" value="MEQ2359134.1"/>
    <property type="molecule type" value="Genomic_DNA"/>
</dbReference>
<evidence type="ECO:0000256" key="1">
    <source>
        <dbReference type="ARBA" id="ARBA00022729"/>
    </source>
</evidence>
<keyword evidence="4" id="KW-1185">Reference proteome</keyword>
<comment type="caution">
    <text evidence="3">The sequence shown here is derived from an EMBL/GenBank/DDBJ whole genome shotgun (WGS) entry which is preliminary data.</text>
</comment>
<dbReference type="InterPro" id="IPR001638">
    <property type="entry name" value="Solute-binding_3/MltF_N"/>
</dbReference>
<reference evidence="3 4" key="1">
    <citation type="submission" date="2024-03" db="EMBL/GenBank/DDBJ databases">
        <title>Human intestinal bacterial collection.</title>
        <authorList>
            <person name="Pauvert C."/>
            <person name="Hitch T.C.A."/>
            <person name="Clavel T."/>
        </authorList>
    </citation>
    <scope>NUCLEOTIDE SEQUENCE [LARGE SCALE GENOMIC DNA]</scope>
    <source>
        <strain evidence="3 4">CLA-AA-H95</strain>
    </source>
</reference>
<proteinExistence type="predicted"/>
<evidence type="ECO:0000313" key="3">
    <source>
        <dbReference type="EMBL" id="MEQ2359134.1"/>
    </source>
</evidence>
<dbReference type="Gene3D" id="3.40.190.10">
    <property type="entry name" value="Periplasmic binding protein-like II"/>
    <property type="match status" value="2"/>
</dbReference>
<sequence length="274" mass="30882">MQKNKRKIFLVGGIIAAAAVIMSGCQTKTASEQTGAEDDRPHIMVGCDDYTPFSYMDVDGNMTGIDVELAREAFDRIGYQADFTFINWEDKKKLLKDGSIDCVWSSFTMDGRETEYKWAGPYMKSKQVVAVNIDSDIYTLNDLEGKTVAVQSTTKPEDLFRSHEAGLPELRKIISVKNRDVLFTFLSKGYVDAIAAHDTSIVQFSEDFDMEYRILEEPLLNVNLGVAFDLDDDRGIDEQLSQAIKEMRKDGTIEDIVSEYLPGADRYLEDADEK</sequence>
<dbReference type="SMART" id="SM00062">
    <property type="entry name" value="PBPb"/>
    <property type="match status" value="1"/>
</dbReference>
<dbReference type="PROSITE" id="PS51257">
    <property type="entry name" value="PROKAR_LIPOPROTEIN"/>
    <property type="match status" value="1"/>
</dbReference>
<dbReference type="Pfam" id="PF00497">
    <property type="entry name" value="SBP_bac_3"/>
    <property type="match status" value="1"/>
</dbReference>
<dbReference type="SUPFAM" id="SSF53850">
    <property type="entry name" value="Periplasmic binding protein-like II"/>
    <property type="match status" value="1"/>
</dbReference>
<name>A0ABV1ALT7_9FIRM</name>
<evidence type="ECO:0000313" key="4">
    <source>
        <dbReference type="Proteomes" id="UP001446032"/>
    </source>
</evidence>
<accession>A0ABV1ALT7</accession>